<dbReference type="Proteomes" id="UP000498740">
    <property type="component" value="Unassembled WGS sequence"/>
</dbReference>
<organism evidence="2 3">
    <name type="scientific">Streptomyces microflavus</name>
    <name type="common">Streptomyces lipmanii</name>
    <dbReference type="NCBI Taxonomy" id="1919"/>
    <lineage>
        <taxon>Bacteria</taxon>
        <taxon>Bacillati</taxon>
        <taxon>Actinomycetota</taxon>
        <taxon>Actinomycetes</taxon>
        <taxon>Kitasatosporales</taxon>
        <taxon>Streptomycetaceae</taxon>
        <taxon>Streptomyces</taxon>
    </lineage>
</organism>
<comment type="caution">
    <text evidence="2">The sequence shown here is derived from an EMBL/GenBank/DDBJ whole genome shotgun (WGS) entry which is preliminary data.</text>
</comment>
<accession>A0A7J0CXW6</accession>
<evidence type="ECO:0000313" key="3">
    <source>
        <dbReference type="Proteomes" id="UP000498740"/>
    </source>
</evidence>
<dbReference type="AlphaFoldDB" id="A0A7J0CXW6"/>
<dbReference type="EMBL" id="BLWD01000001">
    <property type="protein sequence ID" value="GFN06585.1"/>
    <property type="molecule type" value="Genomic_DNA"/>
</dbReference>
<gene>
    <name evidence="2" type="ORF">Smic_51410</name>
</gene>
<evidence type="ECO:0000256" key="1">
    <source>
        <dbReference type="SAM" id="MobiDB-lite"/>
    </source>
</evidence>
<reference evidence="2 3" key="1">
    <citation type="submission" date="2020-05" db="EMBL/GenBank/DDBJ databases">
        <title>Whole genome shotgun sequence of Streptomyces microflavus NBRC 13062.</title>
        <authorList>
            <person name="Komaki H."/>
            <person name="Tamura T."/>
        </authorList>
    </citation>
    <scope>NUCLEOTIDE SEQUENCE [LARGE SCALE GENOMIC DNA]</scope>
    <source>
        <strain evidence="2 3">NBRC 13062</strain>
    </source>
</reference>
<feature type="compositionally biased region" description="Gly residues" evidence="1">
    <location>
        <begin position="55"/>
        <end position="65"/>
    </location>
</feature>
<feature type="compositionally biased region" description="Low complexity" evidence="1">
    <location>
        <begin position="43"/>
        <end position="54"/>
    </location>
</feature>
<evidence type="ECO:0000313" key="2">
    <source>
        <dbReference type="EMBL" id="GFN06585.1"/>
    </source>
</evidence>
<name>A0A7J0CXW6_STRMI</name>
<proteinExistence type="predicted"/>
<feature type="region of interest" description="Disordered" evidence="1">
    <location>
        <begin position="43"/>
        <end position="65"/>
    </location>
</feature>
<sequence length="65" mass="6572">MRHRRIDRTVEPYEVGEAGMAGMADRNVGAESDAYAGGATALTRGGSRAAARTHGGTGAADGRPG</sequence>
<protein>
    <submittedName>
        <fullName evidence="2">Uncharacterized protein</fullName>
    </submittedName>
</protein>